<comment type="subcellular location">
    <subcellularLocation>
        <location evidence="1">Membrane</location>
        <topology evidence="1">Multi-pass membrane protein</topology>
    </subcellularLocation>
</comment>
<dbReference type="InterPro" id="IPR000832">
    <property type="entry name" value="GPCR_2_secretin-like"/>
</dbReference>
<protein>
    <recommendedName>
        <fullName evidence="6">G-protein coupled receptors family 2 profile 2 domain-containing protein</fullName>
    </recommendedName>
</protein>
<name>H2ZN31_CIOSA</name>
<feature type="transmembrane region" description="Helical" evidence="5">
    <location>
        <begin position="34"/>
        <end position="55"/>
    </location>
</feature>
<dbReference type="PROSITE" id="PS50261">
    <property type="entry name" value="G_PROTEIN_RECEP_F2_4"/>
    <property type="match status" value="1"/>
</dbReference>
<dbReference type="InterPro" id="IPR017981">
    <property type="entry name" value="GPCR_2-like_7TM"/>
</dbReference>
<feature type="domain" description="G-protein coupled receptors family 2 profile 2" evidence="6">
    <location>
        <begin position="1"/>
        <end position="71"/>
    </location>
</feature>
<evidence type="ECO:0000256" key="4">
    <source>
        <dbReference type="ARBA" id="ARBA00023136"/>
    </source>
</evidence>
<dbReference type="Pfam" id="PF00002">
    <property type="entry name" value="7tm_2"/>
    <property type="match status" value="1"/>
</dbReference>
<dbReference type="Gene3D" id="1.20.1070.10">
    <property type="entry name" value="Rhodopsin 7-helix transmembrane proteins"/>
    <property type="match status" value="1"/>
</dbReference>
<reference evidence="7" key="3">
    <citation type="submission" date="2025-09" db="UniProtKB">
        <authorList>
            <consortium name="Ensembl"/>
        </authorList>
    </citation>
    <scope>IDENTIFICATION</scope>
</reference>
<evidence type="ECO:0000256" key="2">
    <source>
        <dbReference type="ARBA" id="ARBA00022692"/>
    </source>
</evidence>
<dbReference type="GO" id="GO:0016020">
    <property type="term" value="C:membrane"/>
    <property type="evidence" value="ECO:0007669"/>
    <property type="project" value="UniProtKB-SubCell"/>
</dbReference>
<keyword evidence="2 5" id="KW-0812">Transmembrane</keyword>
<dbReference type="Ensembl" id="ENSCSAVT00000019204.1">
    <property type="protein sequence ID" value="ENSCSAVP00000018997.1"/>
    <property type="gene ID" value="ENSCSAVG00000011159.1"/>
</dbReference>
<reference evidence="7" key="2">
    <citation type="submission" date="2025-08" db="UniProtKB">
        <authorList>
            <consortium name="Ensembl"/>
        </authorList>
    </citation>
    <scope>IDENTIFICATION</scope>
</reference>
<evidence type="ECO:0000313" key="8">
    <source>
        <dbReference type="Proteomes" id="UP000007875"/>
    </source>
</evidence>
<evidence type="ECO:0000256" key="5">
    <source>
        <dbReference type="SAM" id="Phobius"/>
    </source>
</evidence>
<reference evidence="8" key="1">
    <citation type="submission" date="2003-08" db="EMBL/GenBank/DDBJ databases">
        <authorList>
            <person name="Birren B."/>
            <person name="Nusbaum C."/>
            <person name="Abebe A."/>
            <person name="Abouelleil A."/>
            <person name="Adekoya E."/>
            <person name="Ait-zahra M."/>
            <person name="Allen N."/>
            <person name="Allen T."/>
            <person name="An P."/>
            <person name="Anderson M."/>
            <person name="Anderson S."/>
            <person name="Arachchi H."/>
            <person name="Armbruster J."/>
            <person name="Bachantsang P."/>
            <person name="Baldwin J."/>
            <person name="Barry A."/>
            <person name="Bayul T."/>
            <person name="Blitshsteyn B."/>
            <person name="Bloom T."/>
            <person name="Blye J."/>
            <person name="Boguslavskiy L."/>
            <person name="Borowsky M."/>
            <person name="Boukhgalter B."/>
            <person name="Brunache A."/>
            <person name="Butler J."/>
            <person name="Calixte N."/>
            <person name="Calvo S."/>
            <person name="Camarata J."/>
            <person name="Campo K."/>
            <person name="Chang J."/>
            <person name="Cheshatsang Y."/>
            <person name="Citroen M."/>
            <person name="Collymore A."/>
            <person name="Considine T."/>
            <person name="Cook A."/>
            <person name="Cooke P."/>
            <person name="Corum B."/>
            <person name="Cuomo C."/>
            <person name="David R."/>
            <person name="Dawoe T."/>
            <person name="Degray S."/>
            <person name="Dodge S."/>
            <person name="Dooley K."/>
            <person name="Dorje P."/>
            <person name="Dorjee K."/>
            <person name="Dorris L."/>
            <person name="Duffey N."/>
            <person name="Dupes A."/>
            <person name="Elkins T."/>
            <person name="Engels R."/>
            <person name="Erickson J."/>
            <person name="Farina A."/>
            <person name="Faro S."/>
            <person name="Ferreira P."/>
            <person name="Fischer H."/>
            <person name="Fitzgerald M."/>
            <person name="Foley K."/>
            <person name="Gage D."/>
            <person name="Galagan J."/>
            <person name="Gearin G."/>
            <person name="Gnerre S."/>
            <person name="Gnirke A."/>
            <person name="Goyette A."/>
            <person name="Graham J."/>
            <person name="Grandbois E."/>
            <person name="Gyaltsen K."/>
            <person name="Hafez N."/>
            <person name="Hagopian D."/>
            <person name="Hagos B."/>
            <person name="Hall J."/>
            <person name="Hatcher B."/>
            <person name="Heller A."/>
            <person name="Higgins H."/>
            <person name="Honan T."/>
            <person name="Horn A."/>
            <person name="Houde N."/>
            <person name="Hughes L."/>
            <person name="Hulme W."/>
            <person name="Husby E."/>
            <person name="Iliev I."/>
            <person name="Jaffe D."/>
            <person name="Jones C."/>
            <person name="Kamal M."/>
            <person name="Kamat A."/>
            <person name="Kamvysselis M."/>
            <person name="Karlsson E."/>
            <person name="Kells C."/>
            <person name="Kieu A."/>
            <person name="Kisner P."/>
            <person name="Kodira C."/>
            <person name="Kulbokas E."/>
            <person name="Labutti K."/>
            <person name="Lama D."/>
            <person name="Landers T."/>
            <person name="Leger J."/>
            <person name="Levine S."/>
            <person name="Lewis D."/>
            <person name="Lewis T."/>
            <person name="Lindblad-toh K."/>
            <person name="Liu X."/>
            <person name="Lokyitsang T."/>
            <person name="Lokyitsang Y."/>
            <person name="Lucien O."/>
            <person name="Lui A."/>
            <person name="Ma L.J."/>
            <person name="Mabbitt R."/>
            <person name="Macdonald J."/>
            <person name="Maclean C."/>
            <person name="Major J."/>
            <person name="Manning J."/>
            <person name="Marabella R."/>
            <person name="Maru K."/>
            <person name="Matthews C."/>
            <person name="Mauceli E."/>
            <person name="Mccarthy M."/>
            <person name="Mcdonough S."/>
            <person name="Mcghee T."/>
            <person name="Meldrim J."/>
            <person name="Meneus L."/>
            <person name="Mesirov J."/>
            <person name="Mihalev A."/>
            <person name="Mihova T."/>
            <person name="Mikkelsen T."/>
            <person name="Mlenga V."/>
            <person name="Moru K."/>
            <person name="Mozes J."/>
            <person name="Mulrain L."/>
            <person name="Munson G."/>
            <person name="Naylor J."/>
            <person name="Newes C."/>
            <person name="Nguyen C."/>
            <person name="Nguyen N."/>
            <person name="Nguyen T."/>
            <person name="Nicol R."/>
            <person name="Nielsen C."/>
            <person name="Nizzari M."/>
            <person name="Norbu C."/>
            <person name="Norbu N."/>
            <person name="O'donnell P."/>
            <person name="Okoawo O."/>
            <person name="O'leary S."/>
            <person name="Omotosho B."/>
            <person name="O'neill K."/>
            <person name="Osman S."/>
            <person name="Parker S."/>
            <person name="Perrin D."/>
            <person name="Phunkhang P."/>
            <person name="Piqani B."/>
            <person name="Purcell S."/>
            <person name="Rachupka T."/>
            <person name="Ramasamy U."/>
            <person name="Rameau R."/>
            <person name="Ray V."/>
            <person name="Raymond C."/>
            <person name="Retta R."/>
            <person name="Richardson S."/>
            <person name="Rise C."/>
            <person name="Rodriguez J."/>
            <person name="Rogers J."/>
            <person name="Rogov P."/>
            <person name="Rutman M."/>
            <person name="Schupbach R."/>
            <person name="Seaman C."/>
            <person name="Settipalli S."/>
            <person name="Sharpe T."/>
            <person name="Sheridan J."/>
            <person name="Sherpa N."/>
            <person name="Shi J."/>
            <person name="Smirnov S."/>
            <person name="Smith C."/>
            <person name="Sougnez C."/>
            <person name="Spencer B."/>
            <person name="Stalker J."/>
            <person name="Stange-thomann N."/>
            <person name="Stavropoulos S."/>
            <person name="Stetson K."/>
            <person name="Stone C."/>
            <person name="Stone S."/>
            <person name="Stubbs M."/>
            <person name="Talamas J."/>
            <person name="Tchuinga P."/>
            <person name="Tenzing P."/>
            <person name="Tesfaye S."/>
            <person name="Theodore J."/>
            <person name="Thoulutsang Y."/>
            <person name="Topham K."/>
            <person name="Towey S."/>
            <person name="Tsamla T."/>
            <person name="Tsomo N."/>
            <person name="Vallee D."/>
            <person name="Vassiliev H."/>
            <person name="Venkataraman V."/>
            <person name="Vinson J."/>
            <person name="Vo A."/>
            <person name="Wade C."/>
            <person name="Wang S."/>
            <person name="Wangchuk T."/>
            <person name="Wangdi T."/>
            <person name="Whittaker C."/>
            <person name="Wilkinson J."/>
            <person name="Wu Y."/>
            <person name="Wyman D."/>
            <person name="Yadav S."/>
            <person name="Yang S."/>
            <person name="Yang X."/>
            <person name="Yeager S."/>
            <person name="Yee E."/>
            <person name="Young G."/>
            <person name="Zainoun J."/>
            <person name="Zembeck L."/>
            <person name="Zimmer A."/>
            <person name="Zody M."/>
            <person name="Lander E."/>
        </authorList>
    </citation>
    <scope>NUCLEOTIDE SEQUENCE [LARGE SCALE GENOMIC DNA]</scope>
</reference>
<keyword evidence="4 5" id="KW-0472">Membrane</keyword>
<dbReference type="AlphaFoldDB" id="H2ZN31"/>
<dbReference type="Proteomes" id="UP000007875">
    <property type="component" value="Unassembled WGS sequence"/>
</dbReference>
<keyword evidence="3 5" id="KW-1133">Transmembrane helix</keyword>
<organism evidence="7 8">
    <name type="scientific">Ciona savignyi</name>
    <name type="common">Pacific transparent sea squirt</name>
    <dbReference type="NCBI Taxonomy" id="51511"/>
    <lineage>
        <taxon>Eukaryota</taxon>
        <taxon>Metazoa</taxon>
        <taxon>Chordata</taxon>
        <taxon>Tunicata</taxon>
        <taxon>Ascidiacea</taxon>
        <taxon>Phlebobranchia</taxon>
        <taxon>Cionidae</taxon>
        <taxon>Ciona</taxon>
    </lineage>
</organism>
<evidence type="ECO:0000256" key="3">
    <source>
        <dbReference type="ARBA" id="ARBA00022989"/>
    </source>
</evidence>
<dbReference type="GO" id="GO:0007166">
    <property type="term" value="P:cell surface receptor signaling pathway"/>
    <property type="evidence" value="ECO:0007669"/>
    <property type="project" value="InterPro"/>
</dbReference>
<dbReference type="HOGENOM" id="CLU_2746513_0_0_1"/>
<keyword evidence="8" id="KW-1185">Reference proteome</keyword>
<accession>H2ZN31</accession>
<evidence type="ECO:0000259" key="6">
    <source>
        <dbReference type="PROSITE" id="PS50261"/>
    </source>
</evidence>
<dbReference type="InParanoid" id="H2ZN31"/>
<proteinExistence type="predicted"/>
<evidence type="ECO:0000313" key="7">
    <source>
        <dbReference type="Ensembl" id="ENSCSAVP00000018997.1"/>
    </source>
</evidence>
<feature type="transmembrane region" description="Helical" evidence="5">
    <location>
        <begin position="6"/>
        <end position="22"/>
    </location>
</feature>
<evidence type="ECO:0000256" key="1">
    <source>
        <dbReference type="ARBA" id="ARBA00004141"/>
    </source>
</evidence>
<dbReference type="GO" id="GO:0004930">
    <property type="term" value="F:G protein-coupled receptor activity"/>
    <property type="evidence" value="ECO:0007669"/>
    <property type="project" value="InterPro"/>
</dbReference>
<sequence>MSVFTWMMVEGFSIFFIVLFPFQNRRKLFGKWFMVGANVWGWLVPALVITFTTIFNLNMYKRPDGECYIQP</sequence>